<comment type="subcellular location">
    <subcellularLocation>
        <location evidence="1">Nucleus</location>
    </subcellularLocation>
</comment>
<keyword evidence="4" id="KW-0539">Nucleus</keyword>
<dbReference type="GO" id="GO:0005634">
    <property type="term" value="C:nucleus"/>
    <property type="evidence" value="ECO:0007669"/>
    <property type="project" value="UniProtKB-SubCell"/>
</dbReference>
<dbReference type="EMBL" id="CP051140">
    <property type="protein sequence ID" value="QIW97854.1"/>
    <property type="molecule type" value="Genomic_DNA"/>
</dbReference>
<proteinExistence type="predicted"/>
<reference evidence="5 6" key="1">
    <citation type="journal article" date="2016" name="Sci. Rep.">
        <title>Peltaster fructicola genome reveals evolution from an invasive phytopathogen to an ectophytic parasite.</title>
        <authorList>
            <person name="Xu C."/>
            <person name="Chen H."/>
            <person name="Gleason M.L."/>
            <person name="Xu J.R."/>
            <person name="Liu H."/>
            <person name="Zhang R."/>
            <person name="Sun G."/>
        </authorList>
    </citation>
    <scope>NUCLEOTIDE SEQUENCE [LARGE SCALE GENOMIC DNA]</scope>
    <source>
        <strain evidence="5 6">LNHT1506</strain>
    </source>
</reference>
<evidence type="ECO:0000313" key="5">
    <source>
        <dbReference type="EMBL" id="QIW97854.1"/>
    </source>
</evidence>
<dbReference type="CDD" id="cd12148">
    <property type="entry name" value="fungal_TF_MHR"/>
    <property type="match status" value="1"/>
</dbReference>
<name>A0A6H0XT87_9PEZI</name>
<gene>
    <name evidence="5" type="ORF">AMS68_003372</name>
</gene>
<evidence type="ECO:0008006" key="7">
    <source>
        <dbReference type="Google" id="ProtNLM"/>
    </source>
</evidence>
<accession>A0A6H0XT87</accession>
<dbReference type="Proteomes" id="UP000503462">
    <property type="component" value="Chromosome 2"/>
</dbReference>
<dbReference type="InterPro" id="IPR050987">
    <property type="entry name" value="AtrR-like"/>
</dbReference>
<dbReference type="PANTHER" id="PTHR46910">
    <property type="entry name" value="TRANSCRIPTION FACTOR PDR1"/>
    <property type="match status" value="1"/>
</dbReference>
<evidence type="ECO:0000256" key="1">
    <source>
        <dbReference type="ARBA" id="ARBA00004123"/>
    </source>
</evidence>
<keyword evidence="2" id="KW-0479">Metal-binding</keyword>
<evidence type="ECO:0000256" key="2">
    <source>
        <dbReference type="ARBA" id="ARBA00022723"/>
    </source>
</evidence>
<protein>
    <recommendedName>
        <fullName evidence="7">Transcription factor domain-containing protein</fullName>
    </recommendedName>
</protein>
<evidence type="ECO:0000256" key="3">
    <source>
        <dbReference type="ARBA" id="ARBA00023125"/>
    </source>
</evidence>
<evidence type="ECO:0000256" key="4">
    <source>
        <dbReference type="ARBA" id="ARBA00023242"/>
    </source>
</evidence>
<keyword evidence="3" id="KW-0238">DNA-binding</keyword>
<dbReference type="AlphaFoldDB" id="A0A6H0XT87"/>
<dbReference type="GO" id="GO:0003700">
    <property type="term" value="F:DNA-binding transcription factor activity"/>
    <property type="evidence" value="ECO:0007669"/>
    <property type="project" value="InterPro"/>
</dbReference>
<evidence type="ECO:0000313" key="6">
    <source>
        <dbReference type="Proteomes" id="UP000503462"/>
    </source>
</evidence>
<dbReference type="PANTHER" id="PTHR46910:SF3">
    <property type="entry name" value="HALOTOLERANCE PROTEIN 9-RELATED"/>
    <property type="match status" value="1"/>
</dbReference>
<dbReference type="GO" id="GO:0003677">
    <property type="term" value="F:DNA binding"/>
    <property type="evidence" value="ECO:0007669"/>
    <property type="project" value="UniProtKB-KW"/>
</dbReference>
<keyword evidence="6" id="KW-1185">Reference proteome</keyword>
<organism evidence="5 6">
    <name type="scientific">Peltaster fructicola</name>
    <dbReference type="NCBI Taxonomy" id="286661"/>
    <lineage>
        <taxon>Eukaryota</taxon>
        <taxon>Fungi</taxon>
        <taxon>Dikarya</taxon>
        <taxon>Ascomycota</taxon>
        <taxon>Pezizomycotina</taxon>
        <taxon>Dothideomycetes</taxon>
        <taxon>Dothideomycetes incertae sedis</taxon>
        <taxon>Peltaster</taxon>
    </lineage>
</organism>
<dbReference type="GO" id="GO:0046872">
    <property type="term" value="F:metal ion binding"/>
    <property type="evidence" value="ECO:0007669"/>
    <property type="project" value="UniProtKB-KW"/>
</dbReference>
<sequence>MRLHDQKFTQQPRTRQLKVVNERLRNVEALGCLSSTTLDDDDILKQPVAHEVLMIIELFFEQYGHFYPCVRKMSFINSIVQPASRRADQTTPLRACIHAMMSIAFRMAQFSASNDRSFDVNQRAEEHLVAALREGSVIGSSEPALLGAQALFFTAVSMTLSSVYTSKQACVVLASAVRIAQLVEGDRVLQARVLLSLYILDAELSLENNIHPLLQDDAGMMAYLDELEDERGRIKSLDGSVTIEHFAGRIKLARLQNQILMDMRAGQAQTSSRDKTIVTFDEMRVMLKVWNETYLPGSHLLQAEKWPATVYVHNVRLVVAHFLTIKTLYSGTISNASDLDTALDILSGTEAEQVQAFRTSLSVPPDLVDAARMAFTAVRSIGKAGLSWLMESLPTLLSATIVMYQAVVVEHDVKLARNELARADSWFYVLERLAGETTGDGLQSSIEVVGRLRRLAEYAAKSMV</sequence>